<sequence>MKKMLKCENISKIYNDNSWFSKKEQVKVLENISFHLKQGRSMGFVGRNGAGKSTLMRIILGLEKATSGTVLFMGQNIHNLKYNEMKKIYKEMQVVFQDPQSSMNPKYTVYDIISEPLKNYYKESKGNYRNIVLDLLESVQLPENVIDKNITKLSGGEQQRTAIARALAVQPKLLILDEALSSLDMIIQAEIIALLEDLKEKYNLSYLVISHDIRIILKLCDDIIFLEKGVIKDRYSIENNIEEVSESFKKLLNF</sequence>
<dbReference type="InterPro" id="IPR027417">
    <property type="entry name" value="P-loop_NTPase"/>
</dbReference>
<protein>
    <submittedName>
        <fullName evidence="5">Dipeptide/oligopeptide/nickel ABC transporter ATP-binding protein</fullName>
    </submittedName>
</protein>
<dbReference type="Pfam" id="PF00005">
    <property type="entry name" value="ABC_tran"/>
    <property type="match status" value="1"/>
</dbReference>
<evidence type="ECO:0000313" key="6">
    <source>
        <dbReference type="Proteomes" id="UP000824176"/>
    </source>
</evidence>
<evidence type="ECO:0000313" key="5">
    <source>
        <dbReference type="EMBL" id="HIZ89820.1"/>
    </source>
</evidence>
<dbReference type="CDD" id="cd03257">
    <property type="entry name" value="ABC_NikE_OppD_transporters"/>
    <property type="match status" value="1"/>
</dbReference>
<comment type="caution">
    <text evidence="5">The sequence shown here is derived from an EMBL/GenBank/DDBJ whole genome shotgun (WGS) entry which is preliminary data.</text>
</comment>
<dbReference type="PROSITE" id="PS50893">
    <property type="entry name" value="ABC_TRANSPORTER_2"/>
    <property type="match status" value="1"/>
</dbReference>
<evidence type="ECO:0000256" key="2">
    <source>
        <dbReference type="ARBA" id="ARBA00022741"/>
    </source>
</evidence>
<dbReference type="GO" id="GO:0005524">
    <property type="term" value="F:ATP binding"/>
    <property type="evidence" value="ECO:0007669"/>
    <property type="project" value="UniProtKB-KW"/>
</dbReference>
<evidence type="ECO:0000259" key="4">
    <source>
        <dbReference type="PROSITE" id="PS50893"/>
    </source>
</evidence>
<dbReference type="InterPro" id="IPR003439">
    <property type="entry name" value="ABC_transporter-like_ATP-bd"/>
</dbReference>
<gene>
    <name evidence="5" type="ORF">H9804_07730</name>
</gene>
<dbReference type="GO" id="GO:0016887">
    <property type="term" value="F:ATP hydrolysis activity"/>
    <property type="evidence" value="ECO:0007669"/>
    <property type="project" value="InterPro"/>
</dbReference>
<dbReference type="Gene3D" id="3.40.50.300">
    <property type="entry name" value="P-loop containing nucleotide triphosphate hydrolases"/>
    <property type="match status" value="1"/>
</dbReference>
<dbReference type="Proteomes" id="UP000824176">
    <property type="component" value="Unassembled WGS sequence"/>
</dbReference>
<dbReference type="SMART" id="SM00382">
    <property type="entry name" value="AAA"/>
    <property type="match status" value="1"/>
</dbReference>
<dbReference type="EMBL" id="DXAQ01000121">
    <property type="protein sequence ID" value="HIZ89820.1"/>
    <property type="molecule type" value="Genomic_DNA"/>
</dbReference>
<keyword evidence="3 5" id="KW-0067">ATP-binding</keyword>
<organism evidence="5 6">
    <name type="scientific">Candidatus Mucispirillum faecigallinarum</name>
    <dbReference type="NCBI Taxonomy" id="2838699"/>
    <lineage>
        <taxon>Bacteria</taxon>
        <taxon>Pseudomonadati</taxon>
        <taxon>Deferribacterota</taxon>
        <taxon>Deferribacteres</taxon>
        <taxon>Deferribacterales</taxon>
        <taxon>Mucispirillaceae</taxon>
        <taxon>Mucispirillum</taxon>
    </lineage>
</organism>
<accession>A0A9D2GVK0</accession>
<dbReference type="GO" id="GO:0055085">
    <property type="term" value="P:transmembrane transport"/>
    <property type="evidence" value="ECO:0007669"/>
    <property type="project" value="UniProtKB-ARBA"/>
</dbReference>
<keyword evidence="1" id="KW-0813">Transport</keyword>
<dbReference type="SUPFAM" id="SSF52540">
    <property type="entry name" value="P-loop containing nucleoside triphosphate hydrolases"/>
    <property type="match status" value="1"/>
</dbReference>
<dbReference type="AlphaFoldDB" id="A0A9D2GVK0"/>
<evidence type="ECO:0000256" key="1">
    <source>
        <dbReference type="ARBA" id="ARBA00022448"/>
    </source>
</evidence>
<dbReference type="InterPro" id="IPR050319">
    <property type="entry name" value="ABC_transp_ATP-bind"/>
</dbReference>
<proteinExistence type="predicted"/>
<keyword evidence="2" id="KW-0547">Nucleotide-binding</keyword>
<feature type="domain" description="ABC transporter" evidence="4">
    <location>
        <begin position="5"/>
        <end position="253"/>
    </location>
</feature>
<evidence type="ECO:0000256" key="3">
    <source>
        <dbReference type="ARBA" id="ARBA00022840"/>
    </source>
</evidence>
<name>A0A9D2GVK0_9BACT</name>
<reference evidence="5" key="1">
    <citation type="journal article" date="2021" name="PeerJ">
        <title>Extensive microbial diversity within the chicken gut microbiome revealed by metagenomics and culture.</title>
        <authorList>
            <person name="Gilroy R."/>
            <person name="Ravi A."/>
            <person name="Getino M."/>
            <person name="Pursley I."/>
            <person name="Horton D.L."/>
            <person name="Alikhan N.F."/>
            <person name="Baker D."/>
            <person name="Gharbi K."/>
            <person name="Hall N."/>
            <person name="Watson M."/>
            <person name="Adriaenssens E.M."/>
            <person name="Foster-Nyarko E."/>
            <person name="Jarju S."/>
            <person name="Secka A."/>
            <person name="Antonio M."/>
            <person name="Oren A."/>
            <person name="Chaudhuri R.R."/>
            <person name="La Ragione R."/>
            <person name="Hildebrand F."/>
            <person name="Pallen M.J."/>
        </authorList>
    </citation>
    <scope>NUCLEOTIDE SEQUENCE</scope>
    <source>
        <strain evidence="5">ChiW4-1371</strain>
    </source>
</reference>
<dbReference type="InterPro" id="IPR003593">
    <property type="entry name" value="AAA+_ATPase"/>
</dbReference>
<reference evidence="5" key="2">
    <citation type="submission" date="2021-04" db="EMBL/GenBank/DDBJ databases">
        <authorList>
            <person name="Gilroy R."/>
        </authorList>
    </citation>
    <scope>NUCLEOTIDE SEQUENCE</scope>
    <source>
        <strain evidence="5">ChiW4-1371</strain>
    </source>
</reference>
<dbReference type="PANTHER" id="PTHR43776">
    <property type="entry name" value="TRANSPORT ATP-BINDING PROTEIN"/>
    <property type="match status" value="1"/>
</dbReference>